<dbReference type="InterPro" id="IPR007801">
    <property type="entry name" value="MbnB/TglH/ChrH"/>
</dbReference>
<dbReference type="PANTHER" id="PTHR42194">
    <property type="entry name" value="UPF0276 PROTEIN HI_1600"/>
    <property type="match status" value="1"/>
</dbReference>
<dbReference type="PANTHER" id="PTHR42194:SF1">
    <property type="entry name" value="UPF0276 PROTEIN HI_1600"/>
    <property type="match status" value="1"/>
</dbReference>
<protein>
    <submittedName>
        <fullName evidence="2">DUF692 domain-containing protein</fullName>
    </submittedName>
    <submittedName>
        <fullName evidence="1">DUF692 family protein</fullName>
    </submittedName>
</protein>
<evidence type="ECO:0000313" key="4">
    <source>
        <dbReference type="Proteomes" id="UP000570010"/>
    </source>
</evidence>
<keyword evidence="3" id="KW-1185">Reference proteome</keyword>
<dbReference type="InterPro" id="IPR036237">
    <property type="entry name" value="Xyl_isomerase-like_sf"/>
</dbReference>
<reference evidence="2 3" key="1">
    <citation type="submission" date="2020-02" db="EMBL/GenBank/DDBJ databases">
        <title>Bacillus aquiflavi sp. nov., isolated from yellow water of strong flavor Chinese baijiu in Yibin region of China.</title>
        <authorList>
            <person name="Xie J."/>
        </authorList>
    </citation>
    <scope>NUCLEOTIDE SEQUENCE [LARGE SCALE GENOMIC DNA]</scope>
    <source>
        <strain evidence="2 3">3H-10</strain>
    </source>
</reference>
<dbReference type="SUPFAM" id="SSF51658">
    <property type="entry name" value="Xylose isomerase-like"/>
    <property type="match status" value="1"/>
</dbReference>
<organism evidence="2 3">
    <name type="scientific">Bacillus aquiflavi</name>
    <dbReference type="NCBI Taxonomy" id="2672567"/>
    <lineage>
        <taxon>Bacteria</taxon>
        <taxon>Bacillati</taxon>
        <taxon>Bacillota</taxon>
        <taxon>Bacilli</taxon>
        <taxon>Bacillales</taxon>
        <taxon>Bacillaceae</taxon>
        <taxon>Bacillus</taxon>
    </lineage>
</organism>
<reference evidence="1 4" key="2">
    <citation type="submission" date="2020-07" db="EMBL/GenBank/DDBJ databases">
        <authorList>
            <person name="Feng H."/>
        </authorList>
    </citation>
    <scope>NUCLEOTIDE SEQUENCE [LARGE SCALE GENOMIC DNA]</scope>
    <source>
        <strain evidence="1">S-12</strain>
        <strain evidence="4">s-12</strain>
    </source>
</reference>
<proteinExistence type="predicted"/>
<comment type="caution">
    <text evidence="2">The sequence shown here is derived from an EMBL/GenBank/DDBJ whole genome shotgun (WGS) entry which is preliminary data.</text>
</comment>
<dbReference type="EMBL" id="JACEIO010000004">
    <property type="protein sequence ID" value="MBA4536169.1"/>
    <property type="molecule type" value="Genomic_DNA"/>
</dbReference>
<accession>A0A6B3VUC7</accession>
<dbReference type="Proteomes" id="UP000570010">
    <property type="component" value="Unassembled WGS sequence"/>
</dbReference>
<gene>
    <name evidence="2" type="ORF">G4D64_03185</name>
    <name evidence="1" type="ORF">H1Z61_03190</name>
</gene>
<dbReference type="Pfam" id="PF05114">
    <property type="entry name" value="MbnB_TglH_ChrH"/>
    <property type="match status" value="1"/>
</dbReference>
<dbReference type="EMBL" id="JAAIWN010000004">
    <property type="protein sequence ID" value="NEY80542.1"/>
    <property type="molecule type" value="Genomic_DNA"/>
</dbReference>
<name>A0A6B3VUC7_9BACI</name>
<dbReference type="Gene3D" id="3.20.20.150">
    <property type="entry name" value="Divalent-metal-dependent TIM barrel enzymes"/>
    <property type="match status" value="1"/>
</dbReference>
<dbReference type="AlphaFoldDB" id="A0A6B3VUC7"/>
<dbReference type="RefSeq" id="WP_163240035.1">
    <property type="nucleotide sequence ID" value="NZ_JAAIWN010000004.1"/>
</dbReference>
<evidence type="ECO:0000313" key="3">
    <source>
        <dbReference type="Proteomes" id="UP000472971"/>
    </source>
</evidence>
<evidence type="ECO:0000313" key="1">
    <source>
        <dbReference type="EMBL" id="MBA4536169.1"/>
    </source>
</evidence>
<sequence length="277" mass="32363">MNMNIKIGLCYRNWLHEKYLNQILDIVDIIEIMPDITDVEEIKLIKKSCEEKNIDLSIHSLRSNIGSVEGIHKDETDKYFFVNYYCDSVYFSDHMAFSHILGNYLSSVNQLIYNEENIRVVQKNIAQLEHKFSDTPVLIENITQNNLRKDSTMRESDFWHSVFQNLGSNVGIMLDITNMYVTSKNNNIDFFSYIKGFPLHKVECIHLSGYEIMENNRLQDSHLSDIDENIFAILREILPQTNAKYVLLERDFNVFNFNDISNEIAKIKEAVNTSVLL</sequence>
<dbReference type="Proteomes" id="UP000472971">
    <property type="component" value="Unassembled WGS sequence"/>
</dbReference>
<evidence type="ECO:0000313" key="2">
    <source>
        <dbReference type="EMBL" id="NEY80542.1"/>
    </source>
</evidence>